<feature type="region of interest" description="Disordered" evidence="1">
    <location>
        <begin position="235"/>
        <end position="294"/>
    </location>
</feature>
<keyword evidence="2" id="KW-0472">Membrane</keyword>
<feature type="compositionally biased region" description="Basic and acidic residues" evidence="1">
    <location>
        <begin position="118"/>
        <end position="128"/>
    </location>
</feature>
<feature type="compositionally biased region" description="Basic residues" evidence="1">
    <location>
        <begin position="1"/>
        <end position="10"/>
    </location>
</feature>
<dbReference type="InterPro" id="IPR011330">
    <property type="entry name" value="Glyco_hydro/deAcase_b/a-brl"/>
</dbReference>
<protein>
    <recommendedName>
        <fullName evidence="5">Divergent polysaccharide deacetylase family protein</fullName>
    </recommendedName>
</protein>
<organism evidence="3 4">
    <name type="scientific">Pararhodospirillum oryzae</name>
    <dbReference type="NCBI Taxonomy" id="478448"/>
    <lineage>
        <taxon>Bacteria</taxon>
        <taxon>Pseudomonadati</taxon>
        <taxon>Pseudomonadota</taxon>
        <taxon>Alphaproteobacteria</taxon>
        <taxon>Rhodospirillales</taxon>
        <taxon>Rhodospirillaceae</taxon>
        <taxon>Pararhodospirillum</taxon>
    </lineage>
</organism>
<feature type="transmembrane region" description="Helical" evidence="2">
    <location>
        <begin position="47"/>
        <end position="68"/>
    </location>
</feature>
<sequence>MAKGPSRSRRLASDEDDDEDDFGFGGGRERLLDNDEDRSSGRAGGGVLLWAGLATILGGGLIGAWLLVAGEAPPPVAPPSGGEAGASAVTRTLPPPGSAGDLTRLREASLMSPPGLEDSGHSMERRPWLSETGPDTPAPESASSAGTPGDHATAASPPPSSPPSPPSPSSSPLSRHAPPADAPASPGPEPQAGAAPAPAPVHGDQAPAPAHADAPATAPESPSLARALPAMAAGGAAGEPAGLSRPSARLLPAAPAGAEPPVPALPVEEGYRPGRMPRFSDLPPPGSLGAQPLPDAPLTSLLRASDQGLLPVIAQDGRMAWRTYARPFEGNPSAPRIAIVVTGLGMRSPATRAAITQLPPDVTLAFSPYAPNLPVWMGQARQAGHETVLELPVESVGFPATDPGQLGLLSIVSELENRKRLESTLASAGGYVGLIATNVGRVTNSAASMRPILEVLKERGLLYVHRGEAQAVNTNADVAPPVNVVTTVIDSPPFQRAIDLRLTALEDAARAQGFAVGTLSASPLALYRLTQWLGTLEKRGFALAPVSAVMLTSQETSSR</sequence>
<dbReference type="InterPro" id="IPR006837">
    <property type="entry name" value="Divergent_DAC"/>
</dbReference>
<dbReference type="PANTHER" id="PTHR30105:SF2">
    <property type="entry name" value="DIVERGENT POLYSACCHARIDE DEACETYLASE SUPERFAMILY"/>
    <property type="match status" value="1"/>
</dbReference>
<feature type="region of interest" description="Disordered" evidence="1">
    <location>
        <begin position="71"/>
        <end position="222"/>
    </location>
</feature>
<dbReference type="EMBL" id="BJZO01000045">
    <property type="protein sequence ID" value="GEO81700.1"/>
    <property type="molecule type" value="Genomic_DNA"/>
</dbReference>
<feature type="compositionally biased region" description="Low complexity" evidence="1">
    <location>
        <begin position="79"/>
        <end position="88"/>
    </location>
</feature>
<feature type="compositionally biased region" description="Low complexity" evidence="1">
    <location>
        <begin position="206"/>
        <end position="222"/>
    </location>
</feature>
<evidence type="ECO:0000313" key="3">
    <source>
        <dbReference type="EMBL" id="GEO81700.1"/>
    </source>
</evidence>
<evidence type="ECO:0000313" key="4">
    <source>
        <dbReference type="Proteomes" id="UP000321567"/>
    </source>
</evidence>
<dbReference type="RefSeq" id="WP_147163730.1">
    <property type="nucleotide sequence ID" value="NZ_BJZO01000045.1"/>
</dbReference>
<dbReference type="Pfam" id="PF04748">
    <property type="entry name" value="Polysacc_deac_2"/>
    <property type="match status" value="1"/>
</dbReference>
<accession>A0A512H8H8</accession>
<name>A0A512H8H8_9PROT</name>
<dbReference type="OrthoDB" id="9784811at2"/>
<feature type="compositionally biased region" description="Basic and acidic residues" evidence="1">
    <location>
        <begin position="27"/>
        <end position="40"/>
    </location>
</feature>
<dbReference type="GO" id="GO:0005975">
    <property type="term" value="P:carbohydrate metabolic process"/>
    <property type="evidence" value="ECO:0007669"/>
    <property type="project" value="InterPro"/>
</dbReference>
<dbReference type="Gene3D" id="3.20.20.370">
    <property type="entry name" value="Glycoside hydrolase/deacetylase"/>
    <property type="match status" value="1"/>
</dbReference>
<evidence type="ECO:0000256" key="1">
    <source>
        <dbReference type="SAM" id="MobiDB-lite"/>
    </source>
</evidence>
<feature type="region of interest" description="Disordered" evidence="1">
    <location>
        <begin position="1"/>
        <end position="45"/>
    </location>
</feature>
<feature type="compositionally biased region" description="Low complexity" evidence="1">
    <location>
        <begin position="235"/>
        <end position="257"/>
    </location>
</feature>
<feature type="compositionally biased region" description="Low complexity" evidence="1">
    <location>
        <begin position="170"/>
        <end position="196"/>
    </location>
</feature>
<keyword evidence="2" id="KW-0812">Transmembrane</keyword>
<keyword evidence="2" id="KW-1133">Transmembrane helix</keyword>
<keyword evidence="4" id="KW-1185">Reference proteome</keyword>
<proteinExistence type="predicted"/>
<dbReference type="Proteomes" id="UP000321567">
    <property type="component" value="Unassembled WGS sequence"/>
</dbReference>
<dbReference type="CDD" id="cd10936">
    <property type="entry name" value="CE4_DAC2"/>
    <property type="match status" value="1"/>
</dbReference>
<comment type="caution">
    <text evidence="3">The sequence shown here is derived from an EMBL/GenBank/DDBJ whole genome shotgun (WGS) entry which is preliminary data.</text>
</comment>
<dbReference type="AlphaFoldDB" id="A0A512H8H8"/>
<evidence type="ECO:0000256" key="2">
    <source>
        <dbReference type="SAM" id="Phobius"/>
    </source>
</evidence>
<dbReference type="SUPFAM" id="SSF88713">
    <property type="entry name" value="Glycoside hydrolase/deacetylase"/>
    <property type="match status" value="1"/>
</dbReference>
<dbReference type="PANTHER" id="PTHR30105">
    <property type="entry name" value="UNCHARACTERIZED YIBQ-RELATED"/>
    <property type="match status" value="1"/>
</dbReference>
<feature type="compositionally biased region" description="Pro residues" evidence="1">
    <location>
        <begin position="156"/>
        <end position="169"/>
    </location>
</feature>
<reference evidence="3 4" key="1">
    <citation type="submission" date="2019-07" db="EMBL/GenBank/DDBJ databases">
        <title>Whole genome shotgun sequence of Rhodospirillum oryzae NBRC 107573.</title>
        <authorList>
            <person name="Hosoyama A."/>
            <person name="Uohara A."/>
            <person name="Ohji S."/>
            <person name="Ichikawa N."/>
        </authorList>
    </citation>
    <scope>NUCLEOTIDE SEQUENCE [LARGE SCALE GENOMIC DNA]</scope>
    <source>
        <strain evidence="3 4">NBRC 107573</strain>
    </source>
</reference>
<evidence type="ECO:0008006" key="5">
    <source>
        <dbReference type="Google" id="ProtNLM"/>
    </source>
</evidence>
<gene>
    <name evidence="3" type="ORF">ROR02_18310</name>
</gene>